<reference evidence="2" key="1">
    <citation type="submission" date="2022-11" db="UniProtKB">
        <authorList>
            <consortium name="WormBaseParasite"/>
        </authorList>
    </citation>
    <scope>IDENTIFICATION</scope>
</reference>
<name>A0A915KX90_ROMCU</name>
<dbReference type="AlphaFoldDB" id="A0A915KX90"/>
<proteinExistence type="predicted"/>
<protein>
    <submittedName>
        <fullName evidence="2">Uncharacterized protein</fullName>
    </submittedName>
</protein>
<sequence>MTKQTKGEKFAGIVFAFMTSQTLYQAEALILCPDKKMHYSFFTKKHRSDEESAVKYLNYTEHFRNLALKESRTAQCGKTP</sequence>
<dbReference type="Proteomes" id="UP000887565">
    <property type="component" value="Unplaced"/>
</dbReference>
<evidence type="ECO:0000313" key="2">
    <source>
        <dbReference type="WBParaSite" id="nRc.2.0.1.t42130-RA"/>
    </source>
</evidence>
<keyword evidence="1" id="KW-1185">Reference proteome</keyword>
<organism evidence="1 2">
    <name type="scientific">Romanomermis culicivorax</name>
    <name type="common">Nematode worm</name>
    <dbReference type="NCBI Taxonomy" id="13658"/>
    <lineage>
        <taxon>Eukaryota</taxon>
        <taxon>Metazoa</taxon>
        <taxon>Ecdysozoa</taxon>
        <taxon>Nematoda</taxon>
        <taxon>Enoplea</taxon>
        <taxon>Dorylaimia</taxon>
        <taxon>Mermithida</taxon>
        <taxon>Mermithoidea</taxon>
        <taxon>Mermithidae</taxon>
        <taxon>Romanomermis</taxon>
    </lineage>
</organism>
<accession>A0A915KX90</accession>
<dbReference type="WBParaSite" id="nRc.2.0.1.t42130-RA">
    <property type="protein sequence ID" value="nRc.2.0.1.t42130-RA"/>
    <property type="gene ID" value="nRc.2.0.1.g42130"/>
</dbReference>
<evidence type="ECO:0000313" key="1">
    <source>
        <dbReference type="Proteomes" id="UP000887565"/>
    </source>
</evidence>